<organism evidence="1 2">
    <name type="scientific">Pedobacter cryoconitis</name>
    <dbReference type="NCBI Taxonomy" id="188932"/>
    <lineage>
        <taxon>Bacteria</taxon>
        <taxon>Pseudomonadati</taxon>
        <taxon>Bacteroidota</taxon>
        <taxon>Sphingobacteriia</taxon>
        <taxon>Sphingobacteriales</taxon>
        <taxon>Sphingobacteriaceae</taxon>
        <taxon>Pedobacter</taxon>
    </lineage>
</organism>
<reference evidence="1 2" key="1">
    <citation type="submission" date="2020-08" db="EMBL/GenBank/DDBJ databases">
        <title>Genomic Encyclopedia of Type Strains, Phase IV (KMG-V): Genome sequencing to study the core and pangenomes of soil and plant-associated prokaryotes.</title>
        <authorList>
            <person name="Whitman W."/>
        </authorList>
    </citation>
    <scope>NUCLEOTIDE SEQUENCE [LARGE SCALE GENOMIC DNA]</scope>
    <source>
        <strain evidence="1 2">MP7CTX6</strain>
    </source>
</reference>
<gene>
    <name evidence="1" type="ORF">HDE69_000470</name>
</gene>
<name>A0A7W9DI74_9SPHI</name>
<accession>A0A7W9DI74</accession>
<evidence type="ECO:0000313" key="1">
    <source>
        <dbReference type="EMBL" id="MBB5619434.1"/>
    </source>
</evidence>
<comment type="caution">
    <text evidence="1">The sequence shown here is derived from an EMBL/GenBank/DDBJ whole genome shotgun (WGS) entry which is preliminary data.</text>
</comment>
<dbReference type="Proteomes" id="UP000537718">
    <property type="component" value="Unassembled WGS sequence"/>
</dbReference>
<evidence type="ECO:0000313" key="2">
    <source>
        <dbReference type="Proteomes" id="UP000537718"/>
    </source>
</evidence>
<sequence>MNKFFKNVNTFGLTVVVIAGGLISTQSAFKSVYPNRFDTSYFFNGSDNSKMRTVTAWGLTLNTEIYTCKGSKPIPCEIKVPAGQTLVNYLETHTNNQIIDNSLSRRENK</sequence>
<dbReference type="AlphaFoldDB" id="A0A7W9DI74"/>
<dbReference type="EMBL" id="JACHCF010000001">
    <property type="protein sequence ID" value="MBB5619434.1"/>
    <property type="molecule type" value="Genomic_DNA"/>
</dbReference>
<protein>
    <submittedName>
        <fullName evidence="1">Uncharacterized protein</fullName>
    </submittedName>
</protein>
<proteinExistence type="predicted"/>